<dbReference type="Gene3D" id="2.60.120.290">
    <property type="entry name" value="Spermadhesin, CUB domain"/>
    <property type="match status" value="1"/>
</dbReference>
<protein>
    <recommendedName>
        <fullName evidence="5">CUB domain-containing protein</fullName>
    </recommendedName>
</protein>
<dbReference type="Proteomes" id="UP000791440">
    <property type="component" value="Unassembled WGS sequence"/>
</dbReference>
<feature type="region of interest" description="Disordered" evidence="2">
    <location>
        <begin position="229"/>
        <end position="383"/>
    </location>
</feature>
<reference evidence="6" key="1">
    <citation type="journal article" date="2016" name="Insect Biochem. Mol. Biol.">
        <title>Multifaceted biological insights from a draft genome sequence of the tobacco hornworm moth, Manduca sexta.</title>
        <authorList>
            <person name="Kanost M.R."/>
            <person name="Arrese E.L."/>
            <person name="Cao X."/>
            <person name="Chen Y.R."/>
            <person name="Chellapilla S."/>
            <person name="Goldsmith M.R."/>
            <person name="Grosse-Wilde E."/>
            <person name="Heckel D.G."/>
            <person name="Herndon N."/>
            <person name="Jiang H."/>
            <person name="Papanicolaou A."/>
            <person name="Qu J."/>
            <person name="Soulages J.L."/>
            <person name="Vogel H."/>
            <person name="Walters J."/>
            <person name="Waterhouse R.M."/>
            <person name="Ahn S.J."/>
            <person name="Almeida F.C."/>
            <person name="An C."/>
            <person name="Aqrawi P."/>
            <person name="Bretschneider A."/>
            <person name="Bryant W.B."/>
            <person name="Bucks S."/>
            <person name="Chao H."/>
            <person name="Chevignon G."/>
            <person name="Christen J.M."/>
            <person name="Clarke D.F."/>
            <person name="Dittmer N.T."/>
            <person name="Ferguson L.C.F."/>
            <person name="Garavelou S."/>
            <person name="Gordon K.H.J."/>
            <person name="Gunaratna R.T."/>
            <person name="Han Y."/>
            <person name="Hauser F."/>
            <person name="He Y."/>
            <person name="Heidel-Fischer H."/>
            <person name="Hirsh A."/>
            <person name="Hu Y."/>
            <person name="Jiang H."/>
            <person name="Kalra D."/>
            <person name="Klinner C."/>
            <person name="Konig C."/>
            <person name="Kovar C."/>
            <person name="Kroll A.R."/>
            <person name="Kuwar S.S."/>
            <person name="Lee S.L."/>
            <person name="Lehman R."/>
            <person name="Li K."/>
            <person name="Li Z."/>
            <person name="Liang H."/>
            <person name="Lovelace S."/>
            <person name="Lu Z."/>
            <person name="Mansfield J.H."/>
            <person name="McCulloch K.J."/>
            <person name="Mathew T."/>
            <person name="Morton B."/>
            <person name="Muzny D.M."/>
            <person name="Neunemann D."/>
            <person name="Ongeri F."/>
            <person name="Pauchet Y."/>
            <person name="Pu L.L."/>
            <person name="Pyrousis I."/>
            <person name="Rao X.J."/>
            <person name="Redding A."/>
            <person name="Roesel C."/>
            <person name="Sanchez-Gracia A."/>
            <person name="Schaack S."/>
            <person name="Shukla A."/>
            <person name="Tetreau G."/>
            <person name="Wang Y."/>
            <person name="Xiong G.H."/>
            <person name="Traut W."/>
            <person name="Walsh T.K."/>
            <person name="Worley K.C."/>
            <person name="Wu D."/>
            <person name="Wu W."/>
            <person name="Wu Y.Q."/>
            <person name="Zhang X."/>
            <person name="Zou Z."/>
            <person name="Zucker H."/>
            <person name="Briscoe A.D."/>
            <person name="Burmester T."/>
            <person name="Clem R.J."/>
            <person name="Feyereisen R."/>
            <person name="Grimmelikhuijzen C.J.P."/>
            <person name="Hamodrakas S.J."/>
            <person name="Hansson B.S."/>
            <person name="Huguet E."/>
            <person name="Jermiin L.S."/>
            <person name="Lan Q."/>
            <person name="Lehman H.K."/>
            <person name="Lorenzen M."/>
            <person name="Merzendorfer H."/>
            <person name="Michalopoulos I."/>
            <person name="Morton D.B."/>
            <person name="Muthukrishnan S."/>
            <person name="Oakeshott J.G."/>
            <person name="Palmer W."/>
            <person name="Park Y."/>
            <person name="Passarelli A.L."/>
            <person name="Rozas J."/>
            <person name="Schwartz L.M."/>
            <person name="Smith W."/>
            <person name="Southgate A."/>
            <person name="Vilcinskas A."/>
            <person name="Vogt R."/>
            <person name="Wang P."/>
            <person name="Werren J."/>
            <person name="Yu X.Q."/>
            <person name="Zhou J.J."/>
            <person name="Brown S.J."/>
            <person name="Scherer S.E."/>
            <person name="Richards S."/>
            <person name="Blissard G.W."/>
        </authorList>
    </citation>
    <scope>NUCLEOTIDE SEQUENCE</scope>
</reference>
<dbReference type="AlphaFoldDB" id="A0A921Z714"/>
<evidence type="ECO:0000259" key="5">
    <source>
        <dbReference type="SMART" id="SM00042"/>
    </source>
</evidence>
<sequence length="807" mass="92404">MKLILLCLFVVCGCIAAQDKVKEKDDLQDYYDDYYDYDFLNKQGIKLDKELKEAKDSQVEESKEEVIDKASGESQNIESIETLARAAEDSKKDESSKDSAETRAKEANEDYALLWGDEHAPLQPPIADDKAIFDETQELLNEDDDVNDFDEEKKEINLPANDQSNLEEIFDETKKLLADNEDDFDLPKTTSEKPKEDNSPKEEIASEEDTVAKVKEDLDEDLRQLYDTLQKLSKDDSKEPQDTEEVNGSSVLDYEEKYGKPYHEGLLLSQRDDDNDYEEMDSNLSELFAKHRETSEVIDSGDAEKEEYNFDDDVKESAENKTNASNPTTPIMYKNDALVDESQKASSDEVEQFEGEPKLATKSEEKVVKDEKSKLESTTESQRRTKMVDELSSAELDDLMQQFAMVHSEDLDVRAPEFSKNVAPIHITLSADKPTVVTSPNYPNNYPTNNIIDWIIEGRGMGIEMNVTSFAVNGAIGDYVLVKPGGIDDSGHEGIIFTYHLNSERRFRFSDVDRLFLRFESKIGMSFTRGFSISFKMMTPPEINPEDMPEPEAVLTPPQATMTVNLAGVDAIYFKKIREDFRELIADMATEYISDNKIDRGKNATIEITQITNHGLCNIHWPGHEQCVTVTFGVPLTYEEGMNYRLNETDLQKMWKYIEKEDFSKRMELLGIEEFIVPDDQSVLMMWLLIGAGVVVSMAMLAFALWRFSCFDDYTRMQAFSDTDSIKAQKRDLDLYPTPHQTLPPLYSENDYKWPDLNKFDDDARVDIGGFANRSYIRDDLYDLDYEEEVPNNERVRNSLRDNYSNV</sequence>
<dbReference type="SMART" id="SM00042">
    <property type="entry name" value="CUB"/>
    <property type="match status" value="1"/>
</dbReference>
<feature type="compositionally biased region" description="Acidic residues" evidence="2">
    <location>
        <begin position="140"/>
        <end position="150"/>
    </location>
</feature>
<feature type="domain" description="CUB" evidence="5">
    <location>
        <begin position="425"/>
        <end position="538"/>
    </location>
</feature>
<evidence type="ECO:0000256" key="2">
    <source>
        <dbReference type="SAM" id="MobiDB-lite"/>
    </source>
</evidence>
<dbReference type="SUPFAM" id="SSF49854">
    <property type="entry name" value="Spermadhesin, CUB domain"/>
    <property type="match status" value="1"/>
</dbReference>
<evidence type="ECO:0000313" key="7">
    <source>
        <dbReference type="Proteomes" id="UP000791440"/>
    </source>
</evidence>
<feature type="chain" id="PRO_5037915946" description="CUB domain-containing protein" evidence="4">
    <location>
        <begin position="18"/>
        <end position="807"/>
    </location>
</feature>
<comment type="caution">
    <text evidence="6">The sequence shown here is derived from an EMBL/GenBank/DDBJ whole genome shotgun (WGS) entry which is preliminary data.</text>
</comment>
<dbReference type="Pfam" id="PF00431">
    <property type="entry name" value="CUB"/>
    <property type="match status" value="1"/>
</dbReference>
<reference evidence="6" key="2">
    <citation type="submission" date="2020-12" db="EMBL/GenBank/DDBJ databases">
        <authorList>
            <person name="Kanost M."/>
        </authorList>
    </citation>
    <scope>NUCLEOTIDE SEQUENCE</scope>
</reference>
<feature type="signal peptide" evidence="4">
    <location>
        <begin position="1"/>
        <end position="17"/>
    </location>
</feature>
<dbReference type="EMBL" id="JH668413">
    <property type="protein sequence ID" value="KAG6451719.1"/>
    <property type="molecule type" value="Genomic_DNA"/>
</dbReference>
<gene>
    <name evidence="6" type="ORF">O3G_MSEX007322</name>
</gene>
<feature type="compositionally biased region" description="Basic and acidic residues" evidence="2">
    <location>
        <begin position="86"/>
        <end position="108"/>
    </location>
</feature>
<feature type="compositionally biased region" description="Basic and acidic residues" evidence="2">
    <location>
        <begin position="232"/>
        <end position="241"/>
    </location>
</feature>
<evidence type="ECO:0000256" key="3">
    <source>
        <dbReference type="SAM" id="Phobius"/>
    </source>
</evidence>
<feature type="compositionally biased region" description="Basic and acidic residues" evidence="2">
    <location>
        <begin position="254"/>
        <end position="263"/>
    </location>
</feature>
<keyword evidence="3" id="KW-1133">Transmembrane helix</keyword>
<evidence type="ECO:0000256" key="1">
    <source>
        <dbReference type="ARBA" id="ARBA00023157"/>
    </source>
</evidence>
<keyword evidence="7" id="KW-1185">Reference proteome</keyword>
<keyword evidence="1" id="KW-1015">Disulfide bond</keyword>
<accession>A0A921Z714</accession>
<feature type="region of interest" description="Disordered" evidence="2">
    <location>
        <begin position="140"/>
        <end position="212"/>
    </location>
</feature>
<organism evidence="6 7">
    <name type="scientific">Manduca sexta</name>
    <name type="common">Tobacco hawkmoth</name>
    <name type="synonym">Tobacco hornworm</name>
    <dbReference type="NCBI Taxonomy" id="7130"/>
    <lineage>
        <taxon>Eukaryota</taxon>
        <taxon>Metazoa</taxon>
        <taxon>Ecdysozoa</taxon>
        <taxon>Arthropoda</taxon>
        <taxon>Hexapoda</taxon>
        <taxon>Insecta</taxon>
        <taxon>Pterygota</taxon>
        <taxon>Neoptera</taxon>
        <taxon>Endopterygota</taxon>
        <taxon>Lepidoptera</taxon>
        <taxon>Glossata</taxon>
        <taxon>Ditrysia</taxon>
        <taxon>Bombycoidea</taxon>
        <taxon>Sphingidae</taxon>
        <taxon>Sphinginae</taxon>
        <taxon>Sphingini</taxon>
        <taxon>Manduca</taxon>
    </lineage>
</organism>
<keyword evidence="3" id="KW-0812">Transmembrane</keyword>
<name>A0A921Z714_MANSE</name>
<dbReference type="InterPro" id="IPR000859">
    <property type="entry name" value="CUB_dom"/>
</dbReference>
<evidence type="ECO:0000256" key="4">
    <source>
        <dbReference type="SAM" id="SignalP"/>
    </source>
</evidence>
<feature type="compositionally biased region" description="Polar residues" evidence="2">
    <location>
        <begin position="320"/>
        <end position="329"/>
    </location>
</feature>
<feature type="compositionally biased region" description="Basic and acidic residues" evidence="2">
    <location>
        <begin position="190"/>
        <end position="212"/>
    </location>
</feature>
<keyword evidence="3" id="KW-0472">Membrane</keyword>
<feature type="compositionally biased region" description="Basic and acidic residues" evidence="2">
    <location>
        <begin position="355"/>
        <end position="383"/>
    </location>
</feature>
<feature type="compositionally biased region" description="Basic and acidic residues" evidence="2">
    <location>
        <begin position="55"/>
        <end position="71"/>
    </location>
</feature>
<dbReference type="InterPro" id="IPR035914">
    <property type="entry name" value="Sperma_CUB_dom_sf"/>
</dbReference>
<feature type="region of interest" description="Disordered" evidence="2">
    <location>
        <begin position="55"/>
        <end position="109"/>
    </location>
</feature>
<keyword evidence="4" id="KW-0732">Signal</keyword>
<feature type="transmembrane region" description="Helical" evidence="3">
    <location>
        <begin position="684"/>
        <end position="706"/>
    </location>
</feature>
<proteinExistence type="predicted"/>
<evidence type="ECO:0000313" key="6">
    <source>
        <dbReference type="EMBL" id="KAG6451719.1"/>
    </source>
</evidence>